<gene>
    <name evidence="1" type="ORF">D3242_13670</name>
</gene>
<dbReference type="AlphaFoldDB" id="A0A6M7TFC9"/>
<dbReference type="Gene3D" id="1.20.120.1630">
    <property type="match status" value="1"/>
</dbReference>
<dbReference type="GO" id="GO:0016020">
    <property type="term" value="C:membrane"/>
    <property type="evidence" value="ECO:0007669"/>
    <property type="project" value="TreeGrafter"/>
</dbReference>
<proteinExistence type="predicted"/>
<dbReference type="Proteomes" id="UP000275530">
    <property type="component" value="Unassembled WGS sequence"/>
</dbReference>
<evidence type="ECO:0000313" key="2">
    <source>
        <dbReference type="Proteomes" id="UP000275530"/>
    </source>
</evidence>
<dbReference type="PANTHER" id="PTHR32251">
    <property type="entry name" value="3-OXO-5-ALPHA-STEROID 4-DEHYDROGENASE"/>
    <property type="match status" value="1"/>
</dbReference>
<sequence length="274" mass="30047">MSVVSAIVLAAVALCATMAVAWLVAIRTGSSGWVDAIWSFAVGIIGAFLALVPFVEGDNDHRRWLVALLALVWSLRLGVHIAGRTMGDSRDDPRYRQLKQQWGASSSSRLFWFLQVQAAAAFLLAMSIMAAAHKPAPGLGPGDWIGVAIWVVAIGGEALADRQLNAFRGDPRNKGKVCDVGLWRLSRHPNYFFEWLGWLAYIAFAIGSPSAYPWGFAALAGPIMMYWLLVHVSGIPPLEAHMLRSRGVQFRRYQERVNAFWPGVPMAATTREGT</sequence>
<dbReference type="Pfam" id="PF06966">
    <property type="entry name" value="DUF1295"/>
    <property type="match status" value="1"/>
</dbReference>
<dbReference type="InterPro" id="IPR010721">
    <property type="entry name" value="UstE-like"/>
</dbReference>
<name>A0A6M7TFC9_9HYPH</name>
<keyword evidence="2" id="KW-1185">Reference proteome</keyword>
<dbReference type="PANTHER" id="PTHR32251:SF17">
    <property type="entry name" value="STEROID 5-ALPHA REDUCTASE C-TERMINAL DOMAIN-CONTAINING PROTEIN"/>
    <property type="match status" value="1"/>
</dbReference>
<organism evidence="1 2">
    <name type="scientific">Mesorhizobium jarvisii</name>
    <dbReference type="NCBI Taxonomy" id="1777867"/>
    <lineage>
        <taxon>Bacteria</taxon>
        <taxon>Pseudomonadati</taxon>
        <taxon>Pseudomonadota</taxon>
        <taxon>Alphaproteobacteria</taxon>
        <taxon>Hyphomicrobiales</taxon>
        <taxon>Phyllobacteriaceae</taxon>
        <taxon>Mesorhizobium</taxon>
    </lineage>
</organism>
<dbReference type="RefSeq" id="WP_064982175.1">
    <property type="nucleotide sequence ID" value="NZ_CP033507.1"/>
</dbReference>
<comment type="caution">
    <text evidence="1">The sequence shown here is derived from an EMBL/GenBank/DDBJ whole genome shotgun (WGS) entry which is preliminary data.</text>
</comment>
<dbReference type="PROSITE" id="PS50244">
    <property type="entry name" value="S5A_REDUCTASE"/>
    <property type="match status" value="1"/>
</dbReference>
<accession>A0A6M7TFC9</accession>
<protein>
    <submittedName>
        <fullName evidence="1">DUF1295 domain-containing protein</fullName>
    </submittedName>
</protein>
<reference evidence="1 2" key="1">
    <citation type="submission" date="2018-09" db="EMBL/GenBank/DDBJ databases">
        <title>Mesorhizobium carmichaelinearum sp. nov. isolated from Carmichaelinea spp. root nodules in New Zealand.</title>
        <authorList>
            <person name="De Meyer S.E."/>
        </authorList>
    </citation>
    <scope>NUCLEOTIDE SEQUENCE [LARGE SCALE GENOMIC DNA]</scope>
    <source>
        <strain evidence="1 2">LMG 28313</strain>
    </source>
</reference>
<evidence type="ECO:0000313" key="1">
    <source>
        <dbReference type="EMBL" id="RJT33610.1"/>
    </source>
</evidence>
<dbReference type="EMBL" id="QZXA01000005">
    <property type="protein sequence ID" value="RJT33610.1"/>
    <property type="molecule type" value="Genomic_DNA"/>
</dbReference>